<reference evidence="2 3" key="1">
    <citation type="submission" date="2014-05" db="EMBL/GenBank/DDBJ databases">
        <title>Draft Genome Sequence of Kitasatospora cheerisanensis KCTC 2395.</title>
        <authorList>
            <person name="Nam D.H."/>
        </authorList>
    </citation>
    <scope>NUCLEOTIDE SEQUENCE [LARGE SCALE GENOMIC DNA]</scope>
    <source>
        <strain evidence="2 3">KCTC 2395</strain>
    </source>
</reference>
<name>A0A066Z7E6_9ACTN</name>
<keyword evidence="3" id="KW-1185">Reference proteome</keyword>
<feature type="compositionally biased region" description="Low complexity" evidence="1">
    <location>
        <begin position="218"/>
        <end position="233"/>
    </location>
</feature>
<feature type="compositionally biased region" description="Basic and acidic residues" evidence="1">
    <location>
        <begin position="131"/>
        <end position="145"/>
    </location>
</feature>
<feature type="compositionally biased region" description="Basic and acidic residues" evidence="1">
    <location>
        <begin position="1"/>
        <end position="19"/>
    </location>
</feature>
<dbReference type="EMBL" id="JNBY01000073">
    <property type="protein sequence ID" value="KDN86241.1"/>
    <property type="molecule type" value="Genomic_DNA"/>
</dbReference>
<sequence>MNPEQEHHDRLGARTERAPGRAGPLREAGGEPVDLLGRAPGREAGHHHRGGLPGPGGGHHAGGGQPAAVRAAARRGVGRAGGDPGVDRRDAARRPGPLRGRRGPERHSPPFGHFGPGDGRGDGGVQGPYRGDLRDRRDGRHRPPDHQLPADLHAARPVTANTPNSPRAPWVWPRPGRGSLGWTRGRRHVRRARTAGRARGVPRPGGAGRGHLDEAQAVRRGAAATAEWAPESAGSRGVAGVGTVPDGPSRDRAHRGRGQLAALAARPALPLAVHPVRVRRPAAGRAGLVRAVADGVQQRPGAGGRAGGEPGVPRPVGGGGGLAAADGAGGADDLVTGGPEGDGLLGGPADAGLPFLDVTLRNTRAMETASQILGDSYARDLSAALHSTCDIPDNRTPATSPTSSDKPVR</sequence>
<feature type="region of interest" description="Disordered" evidence="1">
    <location>
        <begin position="387"/>
        <end position="409"/>
    </location>
</feature>
<evidence type="ECO:0000256" key="1">
    <source>
        <dbReference type="SAM" id="MobiDB-lite"/>
    </source>
</evidence>
<evidence type="ECO:0000313" key="3">
    <source>
        <dbReference type="Proteomes" id="UP000027178"/>
    </source>
</evidence>
<gene>
    <name evidence="2" type="ORF">KCH_20580</name>
</gene>
<dbReference type="AlphaFoldDB" id="A0A066Z7E6"/>
<evidence type="ECO:0000313" key="2">
    <source>
        <dbReference type="EMBL" id="KDN86241.1"/>
    </source>
</evidence>
<protein>
    <submittedName>
        <fullName evidence="2">Uncharacterized protein</fullName>
    </submittedName>
</protein>
<feature type="compositionally biased region" description="Gly residues" evidence="1">
    <location>
        <begin position="51"/>
        <end position="65"/>
    </location>
</feature>
<accession>A0A066Z7E6</accession>
<organism evidence="2 3">
    <name type="scientific">Kitasatospora cheerisanensis KCTC 2395</name>
    <dbReference type="NCBI Taxonomy" id="1348663"/>
    <lineage>
        <taxon>Bacteria</taxon>
        <taxon>Bacillati</taxon>
        <taxon>Actinomycetota</taxon>
        <taxon>Actinomycetes</taxon>
        <taxon>Kitasatosporales</taxon>
        <taxon>Streptomycetaceae</taxon>
        <taxon>Kitasatospora</taxon>
    </lineage>
</organism>
<feature type="compositionally biased region" description="Polar residues" evidence="1">
    <location>
        <begin position="396"/>
        <end position="409"/>
    </location>
</feature>
<feature type="region of interest" description="Disordered" evidence="1">
    <location>
        <begin position="187"/>
        <end position="257"/>
    </location>
</feature>
<comment type="caution">
    <text evidence="2">The sequence shown here is derived from an EMBL/GenBank/DDBJ whole genome shotgun (WGS) entry which is preliminary data.</text>
</comment>
<proteinExistence type="predicted"/>
<feature type="compositionally biased region" description="Gly residues" evidence="1">
    <location>
        <begin position="114"/>
        <end position="126"/>
    </location>
</feature>
<dbReference type="Proteomes" id="UP000027178">
    <property type="component" value="Unassembled WGS sequence"/>
</dbReference>
<feature type="region of interest" description="Disordered" evidence="1">
    <location>
        <begin position="1"/>
        <end position="172"/>
    </location>
</feature>
<feature type="compositionally biased region" description="Gly residues" evidence="1">
    <location>
        <begin position="301"/>
        <end position="330"/>
    </location>
</feature>
<feature type="compositionally biased region" description="Basic residues" evidence="1">
    <location>
        <begin position="187"/>
        <end position="196"/>
    </location>
</feature>
<feature type="region of interest" description="Disordered" evidence="1">
    <location>
        <begin position="296"/>
        <end position="346"/>
    </location>
</feature>
<dbReference type="HOGENOM" id="CLU_672293_0_0_11"/>
<dbReference type="eggNOG" id="ENOG50320TC">
    <property type="taxonomic scope" value="Bacteria"/>
</dbReference>